<evidence type="ECO:0000313" key="3">
    <source>
        <dbReference type="Proteomes" id="UP000001449"/>
    </source>
</evidence>
<accession>B8CAM7</accession>
<reference evidence="2 3" key="2">
    <citation type="journal article" date="2008" name="Nature">
        <title>The Phaeodactylum genome reveals the evolutionary history of diatom genomes.</title>
        <authorList>
            <person name="Bowler C."/>
            <person name="Allen A.E."/>
            <person name="Badger J.H."/>
            <person name="Grimwood J."/>
            <person name="Jabbari K."/>
            <person name="Kuo A."/>
            <person name="Maheswari U."/>
            <person name="Martens C."/>
            <person name="Maumus F."/>
            <person name="Otillar R.P."/>
            <person name="Rayko E."/>
            <person name="Salamov A."/>
            <person name="Vandepoele K."/>
            <person name="Beszteri B."/>
            <person name="Gruber A."/>
            <person name="Heijde M."/>
            <person name="Katinka M."/>
            <person name="Mock T."/>
            <person name="Valentin K."/>
            <person name="Verret F."/>
            <person name="Berges J.A."/>
            <person name="Brownlee C."/>
            <person name="Cadoret J.P."/>
            <person name="Chiovitti A."/>
            <person name="Choi C.J."/>
            <person name="Coesel S."/>
            <person name="De Martino A."/>
            <person name="Detter J.C."/>
            <person name="Durkin C."/>
            <person name="Falciatore A."/>
            <person name="Fournet J."/>
            <person name="Haruta M."/>
            <person name="Huysman M.J."/>
            <person name="Jenkins B.D."/>
            <person name="Jiroutova K."/>
            <person name="Jorgensen R.E."/>
            <person name="Joubert Y."/>
            <person name="Kaplan A."/>
            <person name="Kroger N."/>
            <person name="Kroth P.G."/>
            <person name="La Roche J."/>
            <person name="Lindquist E."/>
            <person name="Lommer M."/>
            <person name="Martin-Jezequel V."/>
            <person name="Lopez P.J."/>
            <person name="Lucas S."/>
            <person name="Mangogna M."/>
            <person name="McGinnis K."/>
            <person name="Medlin L.K."/>
            <person name="Montsant A."/>
            <person name="Oudot-Le Secq M.P."/>
            <person name="Napoli C."/>
            <person name="Obornik M."/>
            <person name="Parker M.S."/>
            <person name="Petit J.L."/>
            <person name="Porcel B.M."/>
            <person name="Poulsen N."/>
            <person name="Robison M."/>
            <person name="Rychlewski L."/>
            <person name="Rynearson T.A."/>
            <person name="Schmutz J."/>
            <person name="Shapiro H."/>
            <person name="Siaut M."/>
            <person name="Stanley M."/>
            <person name="Sussman M.R."/>
            <person name="Taylor A.R."/>
            <person name="Vardi A."/>
            <person name="von Dassow P."/>
            <person name="Vyverman W."/>
            <person name="Willis A."/>
            <person name="Wyrwicz L.S."/>
            <person name="Rokhsar D.S."/>
            <person name="Weissenbach J."/>
            <person name="Armbrust E.V."/>
            <person name="Green B.R."/>
            <person name="Van de Peer Y."/>
            <person name="Grigoriev I.V."/>
        </authorList>
    </citation>
    <scope>NUCLEOTIDE SEQUENCE [LARGE SCALE GENOMIC DNA]</scope>
    <source>
        <strain evidence="2 3">CCMP1335</strain>
    </source>
</reference>
<evidence type="ECO:0000256" key="1">
    <source>
        <dbReference type="SAM" id="MobiDB-lite"/>
    </source>
</evidence>
<organism evidence="2 3">
    <name type="scientific">Thalassiosira pseudonana</name>
    <name type="common">Marine diatom</name>
    <name type="synonym">Cyclotella nana</name>
    <dbReference type="NCBI Taxonomy" id="35128"/>
    <lineage>
        <taxon>Eukaryota</taxon>
        <taxon>Sar</taxon>
        <taxon>Stramenopiles</taxon>
        <taxon>Ochrophyta</taxon>
        <taxon>Bacillariophyta</taxon>
        <taxon>Coscinodiscophyceae</taxon>
        <taxon>Thalassiosirophycidae</taxon>
        <taxon>Thalassiosirales</taxon>
        <taxon>Thalassiosiraceae</taxon>
        <taxon>Thalassiosira</taxon>
    </lineage>
</organism>
<dbReference type="KEGG" id="tps:THAPSDRAFT_9199"/>
<dbReference type="OMA" id="DINCANN"/>
<dbReference type="GeneID" id="7448002"/>
<sequence length="507" mass="55823">MAGFASLLDQFKQTTAAVASATKRPRPSPHPAASDDQSASRNDINCANNGTQKSQKQHQTYQYPGTPVQTIYIACPANTETGGPEALHQLCHVINEGSYLVADVRVDDVSISTSPAQHKNGKKKKPLKAYMLYLRERNNNPSSSSSSVEHVPSPRARPEKYAKYNAPIAEWLPGSLANKSSVGVKDDGYSSELVVWPECWTHLIDSLQPPSTPTTRKYQCAIWWLSVNNNKGRFLPEHFKTRKDILHLVQSDYARDYVVRNLSSSGRAAAAAGGGATSMGEDERRVLDLTEFIPYASPSFSSAMITTVDNNTDANETANSRDLDVVYNTVKGMHYTDEIMRRACGKKFKTASDGSAVGGGIRFSPIGKGVGGRERLSGEEVVALLKRAKVYIDFGPHPGMDRLPREAALAGCIVLTNREGAANFDKDVPLPPQFKFKSFDVDKIFTMLKDCCGGSFDKYSMRMEPYRKWILSQEAKMKVCVDNLIEEVATNRVVEEDEAPATKKPKL</sequence>
<dbReference type="Proteomes" id="UP000001449">
    <property type="component" value="Chromosome 12"/>
</dbReference>
<reference evidence="2 3" key="1">
    <citation type="journal article" date="2004" name="Science">
        <title>The genome of the diatom Thalassiosira pseudonana: ecology, evolution, and metabolism.</title>
        <authorList>
            <person name="Armbrust E.V."/>
            <person name="Berges J.A."/>
            <person name="Bowler C."/>
            <person name="Green B.R."/>
            <person name="Martinez D."/>
            <person name="Putnam N.H."/>
            <person name="Zhou S."/>
            <person name="Allen A.E."/>
            <person name="Apt K.E."/>
            <person name="Bechner M."/>
            <person name="Brzezinski M.A."/>
            <person name="Chaal B.K."/>
            <person name="Chiovitti A."/>
            <person name="Davis A.K."/>
            <person name="Demarest M.S."/>
            <person name="Detter J.C."/>
            <person name="Glavina T."/>
            <person name="Goodstein D."/>
            <person name="Hadi M.Z."/>
            <person name="Hellsten U."/>
            <person name="Hildebrand M."/>
            <person name="Jenkins B.D."/>
            <person name="Jurka J."/>
            <person name="Kapitonov V.V."/>
            <person name="Kroger N."/>
            <person name="Lau W.W."/>
            <person name="Lane T.W."/>
            <person name="Larimer F.W."/>
            <person name="Lippmeier J.C."/>
            <person name="Lucas S."/>
            <person name="Medina M."/>
            <person name="Montsant A."/>
            <person name="Obornik M."/>
            <person name="Parker M.S."/>
            <person name="Palenik B."/>
            <person name="Pazour G.J."/>
            <person name="Richardson P.M."/>
            <person name="Rynearson T.A."/>
            <person name="Saito M.A."/>
            <person name="Schwartz D.C."/>
            <person name="Thamatrakoln K."/>
            <person name="Valentin K."/>
            <person name="Vardi A."/>
            <person name="Wilkerson F.P."/>
            <person name="Rokhsar D.S."/>
        </authorList>
    </citation>
    <scope>NUCLEOTIDE SEQUENCE [LARGE SCALE GENOMIC DNA]</scope>
    <source>
        <strain evidence="2 3">CCMP1335</strain>
    </source>
</reference>
<proteinExistence type="predicted"/>
<feature type="region of interest" description="Disordered" evidence="1">
    <location>
        <begin position="137"/>
        <end position="156"/>
    </location>
</feature>
<feature type="compositionally biased region" description="Polar residues" evidence="1">
    <location>
        <begin position="35"/>
        <end position="59"/>
    </location>
</feature>
<dbReference type="eggNOG" id="ENOG502SQN0">
    <property type="taxonomic scope" value="Eukaryota"/>
</dbReference>
<dbReference type="RefSeq" id="XP_002293247.1">
    <property type="nucleotide sequence ID" value="XM_002293211.1"/>
</dbReference>
<feature type="compositionally biased region" description="Low complexity" evidence="1">
    <location>
        <begin position="139"/>
        <end position="154"/>
    </location>
</feature>
<dbReference type="AlphaFoldDB" id="B8CAM7"/>
<feature type="region of interest" description="Disordered" evidence="1">
    <location>
        <begin position="16"/>
        <end position="59"/>
    </location>
</feature>
<dbReference type="InParanoid" id="B8CAM7"/>
<evidence type="ECO:0000313" key="2">
    <source>
        <dbReference type="EMBL" id="EED89708.1"/>
    </source>
</evidence>
<dbReference type="HOGENOM" id="CLU_041506_0_0_1"/>
<gene>
    <name evidence="2" type="ORF">THAPSDRAFT_9199</name>
</gene>
<dbReference type="EMBL" id="CM000647">
    <property type="protein sequence ID" value="EED89708.1"/>
    <property type="molecule type" value="Genomic_DNA"/>
</dbReference>
<dbReference type="PaxDb" id="35128-Thaps9199"/>
<protein>
    <submittedName>
        <fullName evidence="2">Uncharacterized protein</fullName>
    </submittedName>
</protein>
<name>B8CAM7_THAPS</name>
<keyword evidence="3" id="KW-1185">Reference proteome</keyword>